<organism evidence="1 2">
    <name type="scientific">Dysgonomonas mossii</name>
    <dbReference type="NCBI Taxonomy" id="163665"/>
    <lineage>
        <taxon>Bacteria</taxon>
        <taxon>Pseudomonadati</taxon>
        <taxon>Bacteroidota</taxon>
        <taxon>Bacteroidia</taxon>
        <taxon>Bacteroidales</taxon>
        <taxon>Dysgonomonadaceae</taxon>
        <taxon>Dysgonomonas</taxon>
    </lineage>
</organism>
<evidence type="ECO:0000313" key="2">
    <source>
        <dbReference type="Proteomes" id="UP000298285"/>
    </source>
</evidence>
<comment type="caution">
    <text evidence="1">The sequence shown here is derived from an EMBL/GenBank/DDBJ whole genome shotgun (WGS) entry which is preliminary data.</text>
</comment>
<dbReference type="Proteomes" id="UP000298285">
    <property type="component" value="Unassembled WGS sequence"/>
</dbReference>
<proteinExistence type="predicted"/>
<dbReference type="AlphaFoldDB" id="A0A4Y9IRC9"/>
<dbReference type="OrthoDB" id="1091202at2"/>
<reference evidence="1 2" key="1">
    <citation type="submission" date="2019-03" db="EMBL/GenBank/DDBJ databases">
        <title>Diversity of the mouse oral microbiome.</title>
        <authorList>
            <person name="Joseph S."/>
            <person name="Aduse-Opoku J."/>
            <person name="Curtis M."/>
            <person name="Wade W."/>
            <person name="Hashim A."/>
        </authorList>
    </citation>
    <scope>NUCLEOTIDE SEQUENCE [LARGE SCALE GENOMIC DNA]</scope>
    <source>
        <strain evidence="1 2">P11</strain>
    </source>
</reference>
<gene>
    <name evidence="1" type="ORF">E4T88_00485</name>
</gene>
<evidence type="ECO:0000313" key="1">
    <source>
        <dbReference type="EMBL" id="TFU90488.1"/>
    </source>
</evidence>
<evidence type="ECO:0008006" key="3">
    <source>
        <dbReference type="Google" id="ProtNLM"/>
    </source>
</evidence>
<name>A0A4Y9IRC9_9BACT</name>
<dbReference type="EMBL" id="SPPK01000001">
    <property type="protein sequence ID" value="TFU90488.1"/>
    <property type="molecule type" value="Genomic_DNA"/>
</dbReference>
<dbReference type="RefSeq" id="WP_135103527.1">
    <property type="nucleotide sequence ID" value="NZ_JADGKW010000001.1"/>
</dbReference>
<sequence length="323" mass="38465">MIDLITLVKPLSDNEISSIVAKNHLQTNSKDGVVFYDNLATKNFSQDKGVFIRIETNKKLKMECSLHKFFNEISGRERNNYNMFSMAEAKQSINHLLLEKDVSIDNLRIYGYEIGLNIDVSRDCNYFLSKMKSIGPSGDEKQLYVNARYKDERMKTTLFHKDARKYFKVYDKVFESMDRKRKIIPDANILRIETVYRRQENCMVNNFFKPDNLKKLVESFFRDWRTIQFEQDIITPKGTGRARQHLCMQIIELGKDAVLAQAKERHKNGSLKDWEYRNIREFICNEWDIIKKEIRFIQSDEEKEYRHLLGVYHTILRNEEIRN</sequence>
<accession>A0A4Y9IRC9</accession>
<protein>
    <recommendedName>
        <fullName evidence="3">Replication initiation protein</fullName>
    </recommendedName>
</protein>